<sequence>MTDESAMSGMNGMNGVGSVGGLGGVDGAGGSDGRDGKADQRMKHDGGTRGGGTHGDGTRDGLIHDGLTHDLTHHTALERDIALLLADAADDVEVGIAPYQAVVRGGRRRRARRWAVAAAAAVVIAGTTGTLALAGASDGGGGGRVQPAATSPASPEARRIGEPWRTTLAEGKDRGAVWRVAIDVWDAPRDKAEAEEQFAAMALFGDAPTGLDGAADLVGKSWHFVHLTVGGERTDALIDGEADASAGTDLEAYSMPLRTGDRDQDDAPERLVIGQVAPTARTVRVTWSDDTFVDARRDRDDGWYADLRNPRIVQPKGAMASWFVALAPEGVGYKSAQVTG</sequence>
<feature type="region of interest" description="Disordered" evidence="1">
    <location>
        <begin position="1"/>
        <end position="61"/>
    </location>
</feature>
<proteinExistence type="predicted"/>
<feature type="compositionally biased region" description="Basic and acidic residues" evidence="1">
    <location>
        <begin position="32"/>
        <end position="47"/>
    </location>
</feature>
<keyword evidence="2" id="KW-0812">Transmembrane</keyword>
<evidence type="ECO:0000256" key="2">
    <source>
        <dbReference type="SAM" id="Phobius"/>
    </source>
</evidence>
<feature type="region of interest" description="Disordered" evidence="1">
    <location>
        <begin position="137"/>
        <end position="161"/>
    </location>
</feature>
<evidence type="ECO:0000256" key="1">
    <source>
        <dbReference type="SAM" id="MobiDB-lite"/>
    </source>
</evidence>
<protein>
    <submittedName>
        <fullName evidence="3">Uncharacterized protein</fullName>
    </submittedName>
</protein>
<keyword evidence="2" id="KW-0472">Membrane</keyword>
<evidence type="ECO:0000313" key="3">
    <source>
        <dbReference type="EMBL" id="MEI5610659.1"/>
    </source>
</evidence>
<gene>
    <name evidence="3" type="ORF">WB403_15940</name>
</gene>
<name>A0ABU8GED8_9ACTN</name>
<dbReference type="RefSeq" id="WP_336540138.1">
    <property type="nucleotide sequence ID" value="NZ_JBBAYL010000013.1"/>
</dbReference>
<dbReference type="Proteomes" id="UP001365781">
    <property type="component" value="Unassembled WGS sequence"/>
</dbReference>
<keyword evidence="4" id="KW-1185">Reference proteome</keyword>
<reference evidence="3 4" key="1">
    <citation type="submission" date="2024-03" db="EMBL/GenBank/DDBJ databases">
        <title>First Report of Pectobacterium brasiliscabiei causing potato scab in china.</title>
        <authorList>
            <person name="Handique U."/>
        </authorList>
    </citation>
    <scope>NUCLEOTIDE SEQUENCE [LARGE SCALE GENOMIC DNA]</scope>
    <source>
        <strain evidence="3 4">ZRIMU1503</strain>
    </source>
</reference>
<accession>A0ABU8GED8</accession>
<organism evidence="3 4">
    <name type="scientific">Streptomyces brasiliscabiei</name>
    <dbReference type="NCBI Taxonomy" id="2736302"/>
    <lineage>
        <taxon>Bacteria</taxon>
        <taxon>Bacillati</taxon>
        <taxon>Actinomycetota</taxon>
        <taxon>Actinomycetes</taxon>
        <taxon>Kitasatosporales</taxon>
        <taxon>Streptomycetaceae</taxon>
        <taxon>Streptomyces</taxon>
    </lineage>
</organism>
<keyword evidence="2" id="KW-1133">Transmembrane helix</keyword>
<dbReference type="EMBL" id="JBBAYM010000009">
    <property type="protein sequence ID" value="MEI5610659.1"/>
    <property type="molecule type" value="Genomic_DNA"/>
</dbReference>
<evidence type="ECO:0000313" key="4">
    <source>
        <dbReference type="Proteomes" id="UP001365781"/>
    </source>
</evidence>
<comment type="caution">
    <text evidence="3">The sequence shown here is derived from an EMBL/GenBank/DDBJ whole genome shotgun (WGS) entry which is preliminary data.</text>
</comment>
<feature type="compositionally biased region" description="Gly residues" evidence="1">
    <location>
        <begin position="12"/>
        <end position="31"/>
    </location>
</feature>
<feature type="transmembrane region" description="Helical" evidence="2">
    <location>
        <begin position="114"/>
        <end position="136"/>
    </location>
</feature>